<dbReference type="InterPro" id="IPR029711">
    <property type="entry name" value="Haus7-like"/>
</dbReference>
<dbReference type="GO" id="GO:0051225">
    <property type="term" value="P:spindle assembly"/>
    <property type="evidence" value="ECO:0007669"/>
    <property type="project" value="TreeGrafter"/>
</dbReference>
<dbReference type="Proteomes" id="UP000281406">
    <property type="component" value="Unassembled WGS sequence"/>
</dbReference>
<protein>
    <submittedName>
        <fullName evidence="1">Long-chain-fatty-acid--CoA ligase 1</fullName>
    </submittedName>
</protein>
<dbReference type="PANTHER" id="PTHR14352:SF2">
    <property type="entry name" value="HAUS AUGMIN-LIKE COMPLEX SUBUNIT 7"/>
    <property type="match status" value="1"/>
</dbReference>
<dbReference type="AlphaFoldDB" id="A0A3N0XNG2"/>
<dbReference type="GO" id="GO:0051011">
    <property type="term" value="F:microtubule minus-end binding"/>
    <property type="evidence" value="ECO:0007669"/>
    <property type="project" value="TreeGrafter"/>
</dbReference>
<accession>A0A3N0XNG2</accession>
<keyword evidence="1" id="KW-0436">Ligase</keyword>
<dbReference type="EMBL" id="RJVU01069130">
    <property type="protein sequence ID" value="ROI74439.1"/>
    <property type="molecule type" value="Genomic_DNA"/>
</dbReference>
<dbReference type="GO" id="GO:0031023">
    <property type="term" value="P:microtubule organizing center organization"/>
    <property type="evidence" value="ECO:0007669"/>
    <property type="project" value="TreeGrafter"/>
</dbReference>
<dbReference type="GO" id="GO:0070652">
    <property type="term" value="C:HAUS complex"/>
    <property type="evidence" value="ECO:0007669"/>
    <property type="project" value="TreeGrafter"/>
</dbReference>
<gene>
    <name evidence="1" type="ORF">DPX16_21988</name>
</gene>
<comment type="caution">
    <text evidence="1">The sequence shown here is derived from an EMBL/GenBank/DDBJ whole genome shotgun (WGS) entry which is preliminary data.</text>
</comment>
<dbReference type="OrthoDB" id="6435999at2759"/>
<sequence length="180" mass="20468">MTLTHSQQTRCRNNNMAGNSKEQQLSLRVYNTLQSLGCPLVDGLYLREADSVQELLCSPSLHRTDILKWICTREKLSKIKAAQNENLIQELTRFGNEMMLCKANDQDLIKDVKKAVLEDMTAVGKEAGLKSFEQVKDLYLHPEMFSVSNGLLTPTLKSKRVDLRRLFGEQIAQMYSKSSI</sequence>
<evidence type="ECO:0000313" key="1">
    <source>
        <dbReference type="EMBL" id="ROI74439.1"/>
    </source>
</evidence>
<reference evidence="1 2" key="1">
    <citation type="submission" date="2018-10" db="EMBL/GenBank/DDBJ databases">
        <title>Genome assembly for a Yunnan-Guizhou Plateau 3E fish, Anabarilius grahami (Regan), and its evolutionary and genetic applications.</title>
        <authorList>
            <person name="Jiang W."/>
        </authorList>
    </citation>
    <scope>NUCLEOTIDE SEQUENCE [LARGE SCALE GENOMIC DNA]</scope>
    <source>
        <strain evidence="1">AG-KIZ</strain>
        <tissue evidence="1">Muscle</tissue>
    </source>
</reference>
<evidence type="ECO:0000313" key="2">
    <source>
        <dbReference type="Proteomes" id="UP000281406"/>
    </source>
</evidence>
<organism evidence="1 2">
    <name type="scientific">Anabarilius grahami</name>
    <name type="common">Kanglang fish</name>
    <name type="synonym">Barilius grahami</name>
    <dbReference type="NCBI Taxonomy" id="495550"/>
    <lineage>
        <taxon>Eukaryota</taxon>
        <taxon>Metazoa</taxon>
        <taxon>Chordata</taxon>
        <taxon>Craniata</taxon>
        <taxon>Vertebrata</taxon>
        <taxon>Euteleostomi</taxon>
        <taxon>Actinopterygii</taxon>
        <taxon>Neopterygii</taxon>
        <taxon>Teleostei</taxon>
        <taxon>Ostariophysi</taxon>
        <taxon>Cypriniformes</taxon>
        <taxon>Xenocyprididae</taxon>
        <taxon>Xenocypridinae</taxon>
        <taxon>Xenocypridinae incertae sedis</taxon>
        <taxon>Anabarilius</taxon>
    </lineage>
</organism>
<keyword evidence="2" id="KW-1185">Reference proteome</keyword>
<dbReference type="GO" id="GO:0016874">
    <property type="term" value="F:ligase activity"/>
    <property type="evidence" value="ECO:0007669"/>
    <property type="project" value="UniProtKB-KW"/>
</dbReference>
<dbReference type="PANTHER" id="PTHR14352">
    <property type="entry name" value="HAUS AUGMIN-LIKE COMPLEX SUBUNIT 7"/>
    <property type="match status" value="1"/>
</dbReference>
<proteinExistence type="predicted"/>
<name>A0A3N0XNG2_ANAGA</name>